<proteinExistence type="predicted"/>
<sequence>MSCFFIGFPDFVNFISMAKVVSGVASRFFENGLQCFSDMQFGQKHGSKMI</sequence>
<dbReference type="KEGG" id="gsn:YC6258_00736"/>
<organism evidence="1 2">
    <name type="scientific">Gynuella sunshinyii YC6258</name>
    <dbReference type="NCBI Taxonomy" id="1445510"/>
    <lineage>
        <taxon>Bacteria</taxon>
        <taxon>Pseudomonadati</taxon>
        <taxon>Pseudomonadota</taxon>
        <taxon>Gammaproteobacteria</taxon>
        <taxon>Oceanospirillales</taxon>
        <taxon>Saccharospirillaceae</taxon>
        <taxon>Gynuella</taxon>
    </lineage>
</organism>
<evidence type="ECO:0000313" key="1">
    <source>
        <dbReference type="EMBL" id="AJQ92785.1"/>
    </source>
</evidence>
<accession>A0A0C5UZS3</accession>
<dbReference type="EMBL" id="CP007142">
    <property type="protein sequence ID" value="AJQ92785.1"/>
    <property type="molecule type" value="Genomic_DNA"/>
</dbReference>
<dbReference type="Proteomes" id="UP000032266">
    <property type="component" value="Chromosome"/>
</dbReference>
<gene>
    <name evidence="1" type="ORF">YC6258_00736</name>
</gene>
<name>A0A0C5UZS3_9GAMM</name>
<reference evidence="1" key="1">
    <citation type="submission" date="2014-01" db="EMBL/GenBank/DDBJ databases">
        <title>Full genme sequencing of cellulolytic bacterium Gynuella sunshinyii YC6258T gen. nov., sp. nov.</title>
        <authorList>
            <person name="Khan H."/>
            <person name="Chung E.J."/>
            <person name="Chung Y.R."/>
        </authorList>
    </citation>
    <scope>NUCLEOTIDE SEQUENCE [LARGE SCALE GENOMIC DNA]</scope>
    <source>
        <strain evidence="1">YC6258</strain>
    </source>
</reference>
<evidence type="ECO:0000313" key="2">
    <source>
        <dbReference type="Proteomes" id="UP000032266"/>
    </source>
</evidence>
<dbReference type="HOGENOM" id="CLU_3118380_0_0_6"/>
<protein>
    <submittedName>
        <fullName evidence="1">Uncharacterized protein</fullName>
    </submittedName>
</protein>
<dbReference type="STRING" id="1445510.YC6258_00736"/>
<keyword evidence="2" id="KW-1185">Reference proteome</keyword>
<dbReference type="AlphaFoldDB" id="A0A0C5UZS3"/>